<dbReference type="InterPro" id="IPR000914">
    <property type="entry name" value="SBP_5_dom"/>
</dbReference>
<evidence type="ECO:0000256" key="1">
    <source>
        <dbReference type="ARBA" id="ARBA00005695"/>
    </source>
</evidence>
<dbReference type="Pfam" id="PF00496">
    <property type="entry name" value="SBP_bac_5"/>
    <property type="match status" value="1"/>
</dbReference>
<evidence type="ECO:0000313" key="6">
    <source>
        <dbReference type="Proteomes" id="UP000318509"/>
    </source>
</evidence>
<evidence type="ECO:0000313" key="5">
    <source>
        <dbReference type="EMBL" id="TMI92551.1"/>
    </source>
</evidence>
<sequence>MDEMRVPNSRQGRLSRRGFVAGGLAVGGGLAGVRALGGPGGLLAPAAAAAAAQPKRGGILIAAQEIDPVSLDPHTNSNFSALQAYEHIYESLTGYDEKTNIVPALAERWETSNAGKTYVFHLRPNVKFHNGQTMTAEDVKYSIDRVLDPKTASPWRNWFDLVQEVRIVDPLTIQMNLKGPYPGLLGSFAGMRASGIMPKGLAERENLKIKAIGTGPFKLVEFVSQDHITYARNPDYWNAPQPYLDGITFKILTEENARLAALHAGQIQYAVVTAQGEAQLKGSPGITVFKSPNAWVSLHYINVSKKPLSDARVRRAIRMAVDTNEVIQKAVFGAGVPSGPAPTGYGDWYLDPKTLPYQRADVDGAKKLLAEAGYPNGGFRIEMKCSPQYPEFVASTLVVQDSLRKLGIDVQVVQQEWGTFVNDHNTELKTGGREGGEIFASANTFRPDPDGYIYPYFHSAGALNDGGYRNAKIDPLMQQARSIFNHDQRKSLYREIQRTLLDESPNWWWYARFNIEAISNKVQGYAQSFTGRRIFLKKAWLG</sequence>
<feature type="domain" description="Solute-binding protein family 5" evidence="4">
    <location>
        <begin position="100"/>
        <end position="462"/>
    </location>
</feature>
<dbReference type="GO" id="GO:0015833">
    <property type="term" value="P:peptide transport"/>
    <property type="evidence" value="ECO:0007669"/>
    <property type="project" value="TreeGrafter"/>
</dbReference>
<dbReference type="PANTHER" id="PTHR30290">
    <property type="entry name" value="PERIPLASMIC BINDING COMPONENT OF ABC TRANSPORTER"/>
    <property type="match status" value="1"/>
</dbReference>
<dbReference type="PANTHER" id="PTHR30290:SF9">
    <property type="entry name" value="OLIGOPEPTIDE-BINDING PROTEIN APPA"/>
    <property type="match status" value="1"/>
</dbReference>
<keyword evidence="2" id="KW-0813">Transport</keyword>
<dbReference type="EMBL" id="VBAK01000056">
    <property type="protein sequence ID" value="TMI92551.1"/>
    <property type="molecule type" value="Genomic_DNA"/>
</dbReference>
<dbReference type="Gene3D" id="3.40.190.10">
    <property type="entry name" value="Periplasmic binding protein-like II"/>
    <property type="match status" value="1"/>
</dbReference>
<organism evidence="5 6">
    <name type="scientific">Candidatus Segetimicrobium genomatis</name>
    <dbReference type="NCBI Taxonomy" id="2569760"/>
    <lineage>
        <taxon>Bacteria</taxon>
        <taxon>Bacillati</taxon>
        <taxon>Candidatus Sysuimicrobiota</taxon>
        <taxon>Candidatus Sysuimicrobiia</taxon>
        <taxon>Candidatus Sysuimicrobiales</taxon>
        <taxon>Candidatus Segetimicrobiaceae</taxon>
        <taxon>Candidatus Segetimicrobium</taxon>
    </lineage>
</organism>
<dbReference type="Proteomes" id="UP000318509">
    <property type="component" value="Unassembled WGS sequence"/>
</dbReference>
<comment type="caution">
    <text evidence="5">The sequence shown here is derived from an EMBL/GenBank/DDBJ whole genome shotgun (WGS) entry which is preliminary data.</text>
</comment>
<evidence type="ECO:0000256" key="2">
    <source>
        <dbReference type="ARBA" id="ARBA00022448"/>
    </source>
</evidence>
<dbReference type="GO" id="GO:1904680">
    <property type="term" value="F:peptide transmembrane transporter activity"/>
    <property type="evidence" value="ECO:0007669"/>
    <property type="project" value="TreeGrafter"/>
</dbReference>
<comment type="similarity">
    <text evidence="1">Belongs to the bacterial solute-binding protein 5 family.</text>
</comment>
<dbReference type="InterPro" id="IPR006311">
    <property type="entry name" value="TAT_signal"/>
</dbReference>
<accession>A0A537K9U5</accession>
<keyword evidence="3" id="KW-0732">Signal</keyword>
<dbReference type="InterPro" id="IPR030678">
    <property type="entry name" value="Peptide/Ni-bd"/>
</dbReference>
<dbReference type="Gene3D" id="3.90.76.10">
    <property type="entry name" value="Dipeptide-binding Protein, Domain 1"/>
    <property type="match status" value="1"/>
</dbReference>
<gene>
    <name evidence="5" type="ORF">E6H00_02500</name>
</gene>
<proteinExistence type="inferred from homology"/>
<reference evidence="5 6" key="1">
    <citation type="journal article" date="2019" name="Nat. Microbiol.">
        <title>Mediterranean grassland soil C-N compound turnover is dependent on rainfall and depth, and is mediated by genomically divergent microorganisms.</title>
        <authorList>
            <person name="Diamond S."/>
            <person name="Andeer P.F."/>
            <person name="Li Z."/>
            <person name="Crits-Christoph A."/>
            <person name="Burstein D."/>
            <person name="Anantharaman K."/>
            <person name="Lane K.R."/>
            <person name="Thomas B.C."/>
            <person name="Pan C."/>
            <person name="Northen T.R."/>
            <person name="Banfield J.F."/>
        </authorList>
    </citation>
    <scope>NUCLEOTIDE SEQUENCE [LARGE SCALE GENOMIC DNA]</scope>
    <source>
        <strain evidence="5">NP_3</strain>
    </source>
</reference>
<dbReference type="GO" id="GO:0042597">
    <property type="term" value="C:periplasmic space"/>
    <property type="evidence" value="ECO:0007669"/>
    <property type="project" value="UniProtKB-ARBA"/>
</dbReference>
<dbReference type="PROSITE" id="PS51318">
    <property type="entry name" value="TAT"/>
    <property type="match status" value="1"/>
</dbReference>
<dbReference type="Gene3D" id="3.10.105.10">
    <property type="entry name" value="Dipeptide-binding Protein, Domain 3"/>
    <property type="match status" value="1"/>
</dbReference>
<protein>
    <recommendedName>
        <fullName evidence="4">Solute-binding protein family 5 domain-containing protein</fullName>
    </recommendedName>
</protein>
<dbReference type="AlphaFoldDB" id="A0A537K9U5"/>
<dbReference type="InterPro" id="IPR039424">
    <property type="entry name" value="SBP_5"/>
</dbReference>
<evidence type="ECO:0000256" key="3">
    <source>
        <dbReference type="ARBA" id="ARBA00022729"/>
    </source>
</evidence>
<dbReference type="PIRSF" id="PIRSF002741">
    <property type="entry name" value="MppA"/>
    <property type="match status" value="1"/>
</dbReference>
<name>A0A537K9U5_9BACT</name>
<evidence type="ECO:0000259" key="4">
    <source>
        <dbReference type="Pfam" id="PF00496"/>
    </source>
</evidence>
<dbReference type="GO" id="GO:0043190">
    <property type="term" value="C:ATP-binding cassette (ABC) transporter complex"/>
    <property type="evidence" value="ECO:0007669"/>
    <property type="project" value="InterPro"/>
</dbReference>
<dbReference type="SUPFAM" id="SSF53850">
    <property type="entry name" value="Periplasmic binding protein-like II"/>
    <property type="match status" value="1"/>
</dbReference>